<keyword evidence="11" id="KW-0844">Vision</keyword>
<protein>
    <recommendedName>
        <fullName evidence="3">Visual system homeobox 2</fullName>
    </recommendedName>
    <alternativeName>
        <fullName evidence="12">Ceh-10 homeodomain-containing homolog</fullName>
    </alternativeName>
    <alternativeName>
        <fullName evidence="13">Homeobox protein CHX10</fullName>
    </alternativeName>
</protein>
<dbReference type="GO" id="GO:0007601">
    <property type="term" value="P:visual perception"/>
    <property type="evidence" value="ECO:0007669"/>
    <property type="project" value="UniProtKB-KW"/>
</dbReference>
<evidence type="ECO:0000313" key="21">
    <source>
        <dbReference type="Proteomes" id="UP001347796"/>
    </source>
</evidence>
<evidence type="ECO:0000256" key="15">
    <source>
        <dbReference type="RuleBase" id="RU000682"/>
    </source>
</evidence>
<feature type="DNA-binding region" description="Homeobox" evidence="14">
    <location>
        <begin position="158"/>
        <end position="217"/>
    </location>
</feature>
<feature type="compositionally biased region" description="Polar residues" evidence="16">
    <location>
        <begin position="336"/>
        <end position="348"/>
    </location>
</feature>
<dbReference type="PROSITE" id="PS50803">
    <property type="entry name" value="OAR"/>
    <property type="match status" value="1"/>
</dbReference>
<evidence type="ECO:0000256" key="3">
    <source>
        <dbReference type="ARBA" id="ARBA00014891"/>
    </source>
</evidence>
<evidence type="ECO:0000256" key="8">
    <source>
        <dbReference type="ARBA" id="ARBA00023155"/>
    </source>
</evidence>
<comment type="subcellular location">
    <subcellularLocation>
        <location evidence="1 14 15">Nucleus</location>
    </subcellularLocation>
</comment>
<keyword evidence="7 14" id="KW-0238">DNA-binding</keyword>
<evidence type="ECO:0000256" key="5">
    <source>
        <dbReference type="ARBA" id="ARBA00022606"/>
    </source>
</evidence>
<evidence type="ECO:0000256" key="4">
    <source>
        <dbReference type="ARBA" id="ARBA00022473"/>
    </source>
</evidence>
<dbReference type="InterPro" id="IPR001356">
    <property type="entry name" value="HD"/>
</dbReference>
<dbReference type="GO" id="GO:0000981">
    <property type="term" value="F:DNA-binding transcription factor activity, RNA polymerase II-specific"/>
    <property type="evidence" value="ECO:0007669"/>
    <property type="project" value="InterPro"/>
</dbReference>
<dbReference type="EMBL" id="JAZGQO010000007">
    <property type="protein sequence ID" value="KAK6182842.1"/>
    <property type="molecule type" value="Genomic_DNA"/>
</dbReference>
<dbReference type="PROSITE" id="PS50071">
    <property type="entry name" value="HOMEOBOX_2"/>
    <property type="match status" value="1"/>
</dbReference>
<dbReference type="FunFam" id="1.10.10.60:FF:000065">
    <property type="entry name" value="Visual system homeobox 1"/>
    <property type="match status" value="1"/>
</dbReference>
<reference evidence="20 21" key="1">
    <citation type="submission" date="2024-01" db="EMBL/GenBank/DDBJ databases">
        <title>The genome of the rayed Mediterranean limpet Patella caerulea (Linnaeus, 1758).</title>
        <authorList>
            <person name="Anh-Thu Weber A."/>
            <person name="Halstead-Nussloch G."/>
        </authorList>
    </citation>
    <scope>NUCLEOTIDE SEQUENCE [LARGE SCALE GENOMIC DNA]</scope>
    <source>
        <strain evidence="20">AATW-2023a</strain>
        <tissue evidence="20">Whole specimen</tissue>
    </source>
</reference>
<gene>
    <name evidence="20" type="ORF">SNE40_010432</name>
</gene>
<dbReference type="PROSITE" id="PS51496">
    <property type="entry name" value="CVC"/>
    <property type="match status" value="1"/>
</dbReference>
<feature type="domain" description="Homeobox" evidence="17">
    <location>
        <begin position="156"/>
        <end position="216"/>
    </location>
</feature>
<dbReference type="CDD" id="cd00086">
    <property type="entry name" value="homeodomain"/>
    <property type="match status" value="1"/>
</dbReference>
<dbReference type="GO" id="GO:0005634">
    <property type="term" value="C:nucleus"/>
    <property type="evidence" value="ECO:0007669"/>
    <property type="project" value="UniProtKB-SubCell"/>
</dbReference>
<feature type="domain" description="CVC" evidence="19">
    <location>
        <begin position="218"/>
        <end position="271"/>
    </location>
</feature>
<proteinExistence type="inferred from homology"/>
<dbReference type="GO" id="GO:1990837">
    <property type="term" value="F:sequence-specific double-stranded DNA binding"/>
    <property type="evidence" value="ECO:0007669"/>
    <property type="project" value="TreeGrafter"/>
</dbReference>
<comment type="caution">
    <text evidence="20">The sequence shown here is derived from an EMBL/GenBank/DDBJ whole genome shotgun (WGS) entry which is preliminary data.</text>
</comment>
<dbReference type="InterPro" id="IPR023339">
    <property type="entry name" value="CVC"/>
</dbReference>
<keyword evidence="10 14" id="KW-0539">Nucleus</keyword>
<evidence type="ECO:0000256" key="11">
    <source>
        <dbReference type="ARBA" id="ARBA00023305"/>
    </source>
</evidence>
<dbReference type="InterPro" id="IPR003654">
    <property type="entry name" value="OAR_dom"/>
</dbReference>
<evidence type="ECO:0000256" key="16">
    <source>
        <dbReference type="SAM" id="MobiDB-lite"/>
    </source>
</evidence>
<comment type="similarity">
    <text evidence="2">Belongs to the paired homeobox family.</text>
</comment>
<feature type="compositionally biased region" description="Basic and acidic residues" evidence="16">
    <location>
        <begin position="143"/>
        <end position="152"/>
    </location>
</feature>
<evidence type="ECO:0000256" key="2">
    <source>
        <dbReference type="ARBA" id="ARBA00005733"/>
    </source>
</evidence>
<dbReference type="PANTHER" id="PTHR46892">
    <property type="entry name" value="VISUAL SYSTEM HOMEOBOX 2"/>
    <property type="match status" value="1"/>
</dbReference>
<evidence type="ECO:0000256" key="12">
    <source>
        <dbReference type="ARBA" id="ARBA00030203"/>
    </source>
</evidence>
<evidence type="ECO:0000259" key="18">
    <source>
        <dbReference type="PROSITE" id="PS50803"/>
    </source>
</evidence>
<feature type="region of interest" description="Disordered" evidence="16">
    <location>
        <begin position="135"/>
        <end position="158"/>
    </location>
</feature>
<feature type="compositionally biased region" description="Acidic residues" evidence="16">
    <location>
        <begin position="349"/>
        <end position="359"/>
    </location>
</feature>
<evidence type="ECO:0000256" key="13">
    <source>
        <dbReference type="ARBA" id="ARBA00031274"/>
    </source>
</evidence>
<accession>A0AAN8JTG2</accession>
<dbReference type="SMART" id="SM00389">
    <property type="entry name" value="HOX"/>
    <property type="match status" value="1"/>
</dbReference>
<dbReference type="Pfam" id="PF00046">
    <property type="entry name" value="Homeodomain"/>
    <property type="match status" value="1"/>
</dbReference>
<dbReference type="PROSITE" id="PS00027">
    <property type="entry name" value="HOMEOBOX_1"/>
    <property type="match status" value="1"/>
</dbReference>
<evidence type="ECO:0000256" key="9">
    <source>
        <dbReference type="ARBA" id="ARBA00023163"/>
    </source>
</evidence>
<dbReference type="PANTHER" id="PTHR46892:SF3">
    <property type="entry name" value="VISUAL SYSTEM HOMEOBOX 2"/>
    <property type="match status" value="1"/>
</dbReference>
<feature type="region of interest" description="Disordered" evidence="16">
    <location>
        <begin position="43"/>
        <end position="66"/>
    </location>
</feature>
<dbReference type="AlphaFoldDB" id="A0AAN8JTG2"/>
<dbReference type="Gene3D" id="1.10.10.60">
    <property type="entry name" value="Homeodomain-like"/>
    <property type="match status" value="1"/>
</dbReference>
<feature type="region of interest" description="Disordered" evidence="16">
    <location>
        <begin position="332"/>
        <end position="369"/>
    </location>
</feature>
<dbReference type="SUPFAM" id="SSF46689">
    <property type="entry name" value="Homeodomain-like"/>
    <property type="match status" value="1"/>
</dbReference>
<evidence type="ECO:0000256" key="10">
    <source>
        <dbReference type="ARBA" id="ARBA00023242"/>
    </source>
</evidence>
<keyword evidence="5" id="KW-0716">Sensory transduction</keyword>
<dbReference type="InterPro" id="IPR052294">
    <property type="entry name" value="VSX_homeobox_regulators"/>
</dbReference>
<evidence type="ECO:0000259" key="19">
    <source>
        <dbReference type="PROSITE" id="PS51496"/>
    </source>
</evidence>
<evidence type="ECO:0000256" key="1">
    <source>
        <dbReference type="ARBA" id="ARBA00004123"/>
    </source>
</evidence>
<dbReference type="Proteomes" id="UP001347796">
    <property type="component" value="Unassembled WGS sequence"/>
</dbReference>
<keyword evidence="21" id="KW-1185">Reference proteome</keyword>
<feature type="compositionally biased region" description="Basic and acidic residues" evidence="16">
    <location>
        <begin position="45"/>
        <end position="60"/>
    </location>
</feature>
<dbReference type="InterPro" id="IPR017970">
    <property type="entry name" value="Homeobox_CS"/>
</dbReference>
<keyword evidence="6" id="KW-0805">Transcription regulation</keyword>
<evidence type="ECO:0000256" key="7">
    <source>
        <dbReference type="ARBA" id="ARBA00023125"/>
    </source>
</evidence>
<keyword evidence="8 14" id="KW-0371">Homeobox</keyword>
<organism evidence="20 21">
    <name type="scientific">Patella caerulea</name>
    <name type="common">Rayed Mediterranean limpet</name>
    <dbReference type="NCBI Taxonomy" id="87958"/>
    <lineage>
        <taxon>Eukaryota</taxon>
        <taxon>Metazoa</taxon>
        <taxon>Spiralia</taxon>
        <taxon>Lophotrochozoa</taxon>
        <taxon>Mollusca</taxon>
        <taxon>Gastropoda</taxon>
        <taxon>Patellogastropoda</taxon>
        <taxon>Patelloidea</taxon>
        <taxon>Patellidae</taxon>
        <taxon>Patella</taxon>
    </lineage>
</organism>
<dbReference type="InterPro" id="IPR009057">
    <property type="entry name" value="Homeodomain-like_sf"/>
</dbReference>
<keyword evidence="4" id="KW-0217">Developmental protein</keyword>
<name>A0AAN8JTG2_PATCE</name>
<feature type="domain" description="OAR" evidence="18">
    <location>
        <begin position="315"/>
        <end position="328"/>
    </location>
</feature>
<evidence type="ECO:0000259" key="17">
    <source>
        <dbReference type="PROSITE" id="PS50071"/>
    </source>
</evidence>
<sequence>MMNFISPFSSLALPPGFHGLTSAASSGTTNVKRTPFAIQDLLSLGKKEGGGGEKNERGTPERSNIPLSAYFTPFLTPSFGRDRETPDSENLPLSYSSWRSPVVLSSAMSPDAVFDIRSNENLAFPRNYSKNDEIHGRLGSNDLSHDSGELNSKKKKKKRRHRTIFTSYQLEELEKAFKDAHYPDVYAREVLAMKTDLPEDRIQVWFQNRRAKWRKTEKTWGRSSIMAEYGLYGAMVRHSLPLPDTIINTAKDNVLDNCAPWLISMHKKSCNTSEVLGESDNEGSVDVQDDDGAVAGNEVDANIPAPKMKEEIRTESIAALRAKAVEHSAKLLQDFGENSNHRISPQNEDSVDSTDDDICVTDSPSPHST</sequence>
<evidence type="ECO:0000313" key="20">
    <source>
        <dbReference type="EMBL" id="KAK6182842.1"/>
    </source>
</evidence>
<keyword evidence="9" id="KW-0804">Transcription</keyword>
<evidence type="ECO:0000256" key="6">
    <source>
        <dbReference type="ARBA" id="ARBA00023015"/>
    </source>
</evidence>
<evidence type="ECO:0000256" key="14">
    <source>
        <dbReference type="PROSITE-ProRule" id="PRU00108"/>
    </source>
</evidence>